<feature type="compositionally biased region" description="Low complexity" evidence="3">
    <location>
        <begin position="262"/>
        <end position="291"/>
    </location>
</feature>
<feature type="compositionally biased region" description="Pro residues" evidence="3">
    <location>
        <begin position="622"/>
        <end position="632"/>
    </location>
</feature>
<dbReference type="Gene3D" id="1.10.10.60">
    <property type="entry name" value="Homeodomain-like"/>
    <property type="match status" value="1"/>
</dbReference>
<feature type="region of interest" description="Disordered" evidence="3">
    <location>
        <begin position="100"/>
        <end position="136"/>
    </location>
</feature>
<feature type="compositionally biased region" description="Basic residues" evidence="3">
    <location>
        <begin position="423"/>
        <end position="433"/>
    </location>
</feature>
<keyword evidence="6" id="KW-1185">Reference proteome</keyword>
<sequence>MTFDPWQSFWVAGPSLVVKPQLAASSQDLWLPAGLGFLVPITIATELRTRRDPPGRPGAEAGAGIPGARIVPPGTVRSIAGRPRNGPSCVWEPDPVLRLRLRDPGPQAAGSPPPPASLPLAPQRHPPLISKCGRRRRPLFDQPVRVWHVAGGTHAFDGPRAAGSSPPGGGRGGLARGAGPGPGGAPPAPAPPPLPEQTSRDVDCGAGTERPEGAPGPIGSDGHGGVPPAPVRARRRVPRVPARARRDPLAASGRRRRPAPRAPLGARPGSRRPGPLPRLPGAGPRALRAGPDGLGPPAPPEGAAAPSASQRRKRTAFSAEQLRLLELVFRRTAYPDIRLRERLAALTLLPEARVQVSGRRPRGRGAGAGLPPRLRCGFWLVPAGRSRPLPGRGTSPGAAGPGLTAPAPGSPPRPRAPRPGPRLTHRPGPRLTHRPGPALTHRPALTARPRLTHRPALTAPAPGSPTAPAPRSPTAPRSPPRPRLTHRPALTAPAPGSPTAPAPRSPTAPRSPPRPRAHPPPRAHRPGPGSPTAPAPRSPPRPRAHPPPRAHRPGPGLTAPAPRSPPRPRAHRPGPGLTAPAPRSPPRPRAHRPGPGLTAPAPRSPPRPRAHRPGPGLTAPAPRSPAPAPRSPPRPRAHRPGPALPAPARLTHRLAPQVWFQNRRAKSRRQSGKSLPPAARPALLAHPAAPGTGTGTGTGPGTGAPCLKPQPPLQVDANCLPSDPGSRGPNCEPCALPEDMASELGSWEGHLLSAFGSS</sequence>
<feature type="compositionally biased region" description="Gly residues" evidence="3">
    <location>
        <begin position="166"/>
        <end position="182"/>
    </location>
</feature>
<dbReference type="GO" id="GO:0001706">
    <property type="term" value="P:endoderm formation"/>
    <property type="evidence" value="ECO:0007669"/>
    <property type="project" value="TreeGrafter"/>
</dbReference>
<gene>
    <name evidence="5" type="ORF">QTO34_012558</name>
</gene>
<evidence type="ECO:0000313" key="5">
    <source>
        <dbReference type="EMBL" id="KAK1328135.1"/>
    </source>
</evidence>
<feature type="compositionally biased region" description="Gly residues" evidence="3">
    <location>
        <begin position="692"/>
        <end position="702"/>
    </location>
</feature>
<dbReference type="GO" id="GO:0001228">
    <property type="term" value="F:DNA-binding transcription activator activity, RNA polymerase II-specific"/>
    <property type="evidence" value="ECO:0007669"/>
    <property type="project" value="InterPro"/>
</dbReference>
<feature type="domain" description="Homeobox" evidence="4">
    <location>
        <begin position="657"/>
        <end position="670"/>
    </location>
</feature>
<feature type="compositionally biased region" description="Pro residues" evidence="3">
    <location>
        <begin position="408"/>
        <end position="420"/>
    </location>
</feature>
<feature type="region of interest" description="Disordered" evidence="3">
    <location>
        <begin position="153"/>
        <end position="316"/>
    </location>
</feature>
<dbReference type="GO" id="GO:0000978">
    <property type="term" value="F:RNA polymerase II cis-regulatory region sequence-specific DNA binding"/>
    <property type="evidence" value="ECO:0007669"/>
    <property type="project" value="TreeGrafter"/>
</dbReference>
<dbReference type="InterPro" id="IPR001356">
    <property type="entry name" value="HD"/>
</dbReference>
<evidence type="ECO:0000313" key="6">
    <source>
        <dbReference type="Proteomes" id="UP001177744"/>
    </source>
</evidence>
<name>A0AA40HBD7_CNENI</name>
<reference evidence="5" key="1">
    <citation type="submission" date="2023-06" db="EMBL/GenBank/DDBJ databases">
        <title>Reference genome for the Northern bat (Eptesicus nilssonii), a most northern bat species.</title>
        <authorList>
            <person name="Laine V.N."/>
            <person name="Pulliainen A.T."/>
            <person name="Lilley T.M."/>
        </authorList>
    </citation>
    <scope>NUCLEOTIDE SEQUENCE</scope>
    <source>
        <strain evidence="5">BLF_Eptnil</strain>
        <tissue evidence="5">Kidney</tissue>
    </source>
</reference>
<feature type="compositionally biased region" description="Pro residues" evidence="3">
    <location>
        <begin position="183"/>
        <end position="195"/>
    </location>
</feature>
<dbReference type="PANTHER" id="PTHR47656:SF1">
    <property type="entry name" value="HOMEOBOX PROTEIN MIXL1"/>
    <property type="match status" value="1"/>
</dbReference>
<feature type="compositionally biased region" description="Pro residues" evidence="3">
    <location>
        <begin position="462"/>
        <end position="482"/>
    </location>
</feature>
<feature type="compositionally biased region" description="Low complexity" evidence="3">
    <location>
        <begin position="57"/>
        <end position="69"/>
    </location>
</feature>
<feature type="domain" description="Homeobox" evidence="4">
    <location>
        <begin position="308"/>
        <end position="368"/>
    </location>
</feature>
<feature type="region of interest" description="Disordered" evidence="3">
    <location>
        <begin position="387"/>
        <end position="736"/>
    </location>
</feature>
<dbReference type="CDD" id="cd00086">
    <property type="entry name" value="homeodomain"/>
    <property type="match status" value="2"/>
</dbReference>
<feature type="DNA-binding region" description="Homeobox" evidence="1">
    <location>
        <begin position="310"/>
        <end position="369"/>
    </location>
</feature>
<dbReference type="SUPFAM" id="SSF46689">
    <property type="entry name" value="Homeodomain-like"/>
    <property type="match status" value="1"/>
</dbReference>
<dbReference type="InterPro" id="IPR009057">
    <property type="entry name" value="Homeodomain-like_sf"/>
</dbReference>
<feature type="DNA-binding region" description="Homeobox" evidence="1">
    <location>
        <begin position="659"/>
        <end position="671"/>
    </location>
</feature>
<dbReference type="SMART" id="SM00389">
    <property type="entry name" value="HOX"/>
    <property type="match status" value="1"/>
</dbReference>
<evidence type="ECO:0000256" key="3">
    <source>
        <dbReference type="SAM" id="MobiDB-lite"/>
    </source>
</evidence>
<dbReference type="InterPro" id="IPR042917">
    <property type="entry name" value="MIXL1"/>
</dbReference>
<dbReference type="Proteomes" id="UP001177744">
    <property type="component" value="Unassembled WGS sequence"/>
</dbReference>
<feature type="compositionally biased region" description="Basic residues" evidence="3">
    <location>
        <begin position="540"/>
        <end position="552"/>
    </location>
</feature>
<evidence type="ECO:0000256" key="2">
    <source>
        <dbReference type="RuleBase" id="RU000682"/>
    </source>
</evidence>
<protein>
    <recommendedName>
        <fullName evidence="4">Homeobox domain-containing protein</fullName>
    </recommendedName>
</protein>
<dbReference type="GO" id="GO:0002244">
    <property type="term" value="P:hematopoietic progenitor cell differentiation"/>
    <property type="evidence" value="ECO:0007669"/>
    <property type="project" value="InterPro"/>
</dbReference>
<feature type="compositionally biased region" description="Low complexity" evidence="3">
    <location>
        <begin position="675"/>
        <end position="691"/>
    </location>
</feature>
<dbReference type="PANTHER" id="PTHR47656">
    <property type="entry name" value="HOMEOBOX PROTEIN MIXL"/>
    <property type="match status" value="1"/>
</dbReference>
<comment type="subcellular location">
    <subcellularLocation>
        <location evidence="1 2">Nucleus</location>
    </subcellularLocation>
</comment>
<comment type="caution">
    <text evidence="5">The sequence shown here is derived from an EMBL/GenBank/DDBJ whole genome shotgun (WGS) entry which is preliminary data.</text>
</comment>
<feature type="compositionally biased region" description="Pro residues" evidence="3">
    <location>
        <begin position="495"/>
        <end position="512"/>
    </location>
</feature>
<accession>A0AA40HBD7</accession>
<organism evidence="5 6">
    <name type="scientific">Cnephaeus nilssonii</name>
    <name type="common">Northern bat</name>
    <name type="synonym">Eptesicus nilssonii</name>
    <dbReference type="NCBI Taxonomy" id="3371016"/>
    <lineage>
        <taxon>Eukaryota</taxon>
        <taxon>Metazoa</taxon>
        <taxon>Chordata</taxon>
        <taxon>Craniata</taxon>
        <taxon>Vertebrata</taxon>
        <taxon>Euteleostomi</taxon>
        <taxon>Mammalia</taxon>
        <taxon>Eutheria</taxon>
        <taxon>Laurasiatheria</taxon>
        <taxon>Chiroptera</taxon>
        <taxon>Yangochiroptera</taxon>
        <taxon>Vespertilionidae</taxon>
        <taxon>Cnephaeus</taxon>
    </lineage>
</organism>
<keyword evidence="1 2" id="KW-0539">Nucleus</keyword>
<dbReference type="Pfam" id="PF00046">
    <property type="entry name" value="Homeodomain"/>
    <property type="match status" value="1"/>
</dbReference>
<feature type="compositionally biased region" description="Low complexity" evidence="3">
    <location>
        <begin position="393"/>
        <end position="407"/>
    </location>
</feature>
<dbReference type="GO" id="GO:0005634">
    <property type="term" value="C:nucleus"/>
    <property type="evidence" value="ECO:0007669"/>
    <property type="project" value="UniProtKB-SubCell"/>
</dbReference>
<dbReference type="EMBL" id="JAULJE010000024">
    <property type="protein sequence ID" value="KAK1328135.1"/>
    <property type="molecule type" value="Genomic_DNA"/>
</dbReference>
<proteinExistence type="predicted"/>
<keyword evidence="1 2" id="KW-0238">DNA-binding</keyword>
<evidence type="ECO:0000256" key="1">
    <source>
        <dbReference type="PROSITE-ProRule" id="PRU00108"/>
    </source>
</evidence>
<keyword evidence="1 2" id="KW-0371">Homeobox</keyword>
<dbReference type="AlphaFoldDB" id="A0AA40HBD7"/>
<dbReference type="PROSITE" id="PS50071">
    <property type="entry name" value="HOMEOBOX_2"/>
    <property type="match status" value="2"/>
</dbReference>
<feature type="compositionally biased region" description="Pro residues" evidence="3">
    <location>
        <begin position="528"/>
        <end position="539"/>
    </location>
</feature>
<evidence type="ECO:0000259" key="4">
    <source>
        <dbReference type="PROSITE" id="PS50071"/>
    </source>
</evidence>
<feature type="compositionally biased region" description="Basic residues" evidence="3">
    <location>
        <begin position="513"/>
        <end position="525"/>
    </location>
</feature>
<feature type="region of interest" description="Disordered" evidence="3">
    <location>
        <begin position="49"/>
        <end position="70"/>
    </location>
</feature>